<dbReference type="Proteomes" id="UP000024771">
    <property type="component" value="Chromosome"/>
</dbReference>
<evidence type="ECO:0000256" key="1">
    <source>
        <dbReference type="SAM" id="MobiDB-lite"/>
    </source>
</evidence>
<organism evidence="2">
    <name type="scientific">Pseudomonas moraviensis R28-S</name>
    <dbReference type="NCBI Taxonomy" id="1395516"/>
    <lineage>
        <taxon>Bacteria</taxon>
        <taxon>Pseudomonadati</taxon>
        <taxon>Pseudomonadota</taxon>
        <taxon>Gammaproteobacteria</taxon>
        <taxon>Pseudomonadales</taxon>
        <taxon>Pseudomonadaceae</taxon>
        <taxon>Pseudomonas</taxon>
    </lineage>
</organism>
<comment type="caution">
    <text evidence="2">The sequence shown here is derived from an EMBL/GenBank/DDBJ whole genome shotgun (WGS) entry which is preliminary data.</text>
</comment>
<dbReference type="EMBL" id="AYMZ01000003">
    <property type="protein sequence ID" value="ETF09834.1"/>
    <property type="molecule type" value="Genomic_DNA"/>
</dbReference>
<reference evidence="2" key="1">
    <citation type="journal article" date="2014" name="Genome Announc.">
        <title>Draft Genome Sequence of Pseudomonas moraviensis R28-S.</title>
        <authorList>
            <person name="Hunter S.S."/>
            <person name="Yano H."/>
            <person name="Loftie-Eaton W."/>
            <person name="Hughes J."/>
            <person name="De Gelder L."/>
            <person name="Stragier P."/>
            <person name="De Vos P."/>
            <person name="Settles M.L."/>
            <person name="Top E.M."/>
        </authorList>
    </citation>
    <scope>NUCLEOTIDE SEQUENCE [LARGE SCALE GENOMIC DNA]</scope>
    <source>
        <strain evidence="2">R28-S</strain>
    </source>
</reference>
<feature type="region of interest" description="Disordered" evidence="1">
    <location>
        <begin position="1"/>
        <end position="37"/>
    </location>
</feature>
<feature type="compositionally biased region" description="Polar residues" evidence="1">
    <location>
        <begin position="1"/>
        <end position="29"/>
    </location>
</feature>
<name>V8REY4_9PSED</name>
<accession>V8REY4</accession>
<protein>
    <submittedName>
        <fullName evidence="2">Uncharacterized protein</fullName>
    </submittedName>
</protein>
<dbReference type="PATRIC" id="fig|1395516.4.peg.2268"/>
<sequence>MAWQQSAHGDWQQSAKSGRSTHFFPTQSGRLLPLTEN</sequence>
<evidence type="ECO:0000313" key="2">
    <source>
        <dbReference type="EMBL" id="ETF09834.1"/>
    </source>
</evidence>
<dbReference type="HOGENOM" id="CLU_3347461_0_0_6"/>
<dbReference type="AlphaFoldDB" id="V8REY4"/>
<gene>
    <name evidence="2" type="ORF">PMO01_11160</name>
</gene>
<proteinExistence type="predicted"/>